<dbReference type="AlphaFoldDB" id="A0A345VM75"/>
<evidence type="ECO:0000313" key="2">
    <source>
        <dbReference type="EMBL" id="AXJ13827.1"/>
    </source>
</evidence>
<sequence length="59" mass="6496">MKKTLSLLALLFTFFLVACSNTTSDNTKSSSSEKVSMVEVVLTPLEKATVFCTKFIKCI</sequence>
<protein>
    <recommendedName>
        <fullName evidence="4">Lipoprotein</fullName>
    </recommendedName>
</protein>
<dbReference type="Proteomes" id="UP000255411">
    <property type="component" value="Chromosome"/>
</dbReference>
<name>A0A345VM75_9STRE</name>
<evidence type="ECO:0000256" key="1">
    <source>
        <dbReference type="SAM" id="SignalP"/>
    </source>
</evidence>
<proteinExistence type="predicted"/>
<dbReference type="EMBL" id="CP022601">
    <property type="protein sequence ID" value="AXJ13827.1"/>
    <property type="molecule type" value="Genomic_DNA"/>
</dbReference>
<feature type="signal peptide" evidence="1">
    <location>
        <begin position="1"/>
        <end position="18"/>
    </location>
</feature>
<evidence type="ECO:0000313" key="3">
    <source>
        <dbReference type="Proteomes" id="UP000255411"/>
    </source>
</evidence>
<dbReference type="PROSITE" id="PS51257">
    <property type="entry name" value="PROKAR_LIPOPROTEIN"/>
    <property type="match status" value="1"/>
</dbReference>
<organism evidence="2 3">
    <name type="scientific">Streptococcus pluranimalium</name>
    <dbReference type="NCBI Taxonomy" id="82348"/>
    <lineage>
        <taxon>Bacteria</taxon>
        <taxon>Bacillati</taxon>
        <taxon>Bacillota</taxon>
        <taxon>Bacilli</taxon>
        <taxon>Lactobacillales</taxon>
        <taxon>Streptococcaceae</taxon>
        <taxon>Streptococcus</taxon>
    </lineage>
</organism>
<keyword evidence="1" id="KW-0732">Signal</keyword>
<accession>A0A345VM75</accession>
<feature type="chain" id="PRO_5038974774" description="Lipoprotein" evidence="1">
    <location>
        <begin position="19"/>
        <end position="59"/>
    </location>
</feature>
<evidence type="ECO:0008006" key="4">
    <source>
        <dbReference type="Google" id="ProtNLM"/>
    </source>
</evidence>
<gene>
    <name evidence="2" type="ORF">Sp14A_19400</name>
</gene>
<reference evidence="2 3" key="1">
    <citation type="submission" date="2017-07" db="EMBL/GenBank/DDBJ databases">
        <title>Streptococcus pluranimalium as cause of bovine abortion.</title>
        <authorList>
            <person name="Rodriguez Campos S."/>
            <person name="Gobeli Brawand S."/>
            <person name="Brodard I."/>
            <person name="Rychener L."/>
            <person name="Perreten V."/>
        </authorList>
    </citation>
    <scope>NUCLEOTIDE SEQUENCE [LARGE SCALE GENOMIC DNA]</scope>
    <source>
        <strain evidence="2 3">14A0014</strain>
    </source>
</reference>